<gene>
    <name evidence="1" type="ORF">AVDCRST_MAG56-1836</name>
</gene>
<organism evidence="1">
    <name type="scientific">uncultured Cytophagales bacterium</name>
    <dbReference type="NCBI Taxonomy" id="158755"/>
    <lineage>
        <taxon>Bacteria</taxon>
        <taxon>Pseudomonadati</taxon>
        <taxon>Bacteroidota</taxon>
        <taxon>Sphingobacteriia</taxon>
        <taxon>Sphingobacteriales</taxon>
        <taxon>environmental samples</taxon>
    </lineage>
</organism>
<accession>A0A6J4IF44</accession>
<evidence type="ECO:0000313" key="1">
    <source>
        <dbReference type="EMBL" id="CAA9249050.1"/>
    </source>
</evidence>
<reference evidence="1" key="1">
    <citation type="submission" date="2020-02" db="EMBL/GenBank/DDBJ databases">
        <authorList>
            <person name="Meier V. D."/>
        </authorList>
    </citation>
    <scope>NUCLEOTIDE SEQUENCE</scope>
    <source>
        <strain evidence="1">AVDCRST_MAG56</strain>
    </source>
</reference>
<proteinExistence type="predicted"/>
<dbReference type="EMBL" id="CADCTQ010000169">
    <property type="protein sequence ID" value="CAA9249050.1"/>
    <property type="molecule type" value="Genomic_DNA"/>
</dbReference>
<dbReference type="AlphaFoldDB" id="A0A6J4IF44"/>
<sequence>MNVQGEDNEIRIPYTNALPKSGNAFQSLRKAVTLRMQNN</sequence>
<protein>
    <submittedName>
        <fullName evidence="1">Uncharacterized protein</fullName>
    </submittedName>
</protein>
<name>A0A6J4IF44_9SPHI</name>